<evidence type="ECO:0000313" key="2">
    <source>
        <dbReference type="Proteomes" id="UP000593994"/>
    </source>
</evidence>
<name>A0A7S7LX47_9BACT</name>
<accession>A0A7S7LX47</accession>
<evidence type="ECO:0000313" key="1">
    <source>
        <dbReference type="EMBL" id="QOY53000.1"/>
    </source>
</evidence>
<dbReference type="Proteomes" id="UP000593994">
    <property type="component" value="Chromosome"/>
</dbReference>
<proteinExistence type="predicted"/>
<protein>
    <submittedName>
        <fullName evidence="1">Uncharacterized protein</fullName>
    </submittedName>
</protein>
<dbReference type="KEGG" id="sbal:HUE88_04770"/>
<keyword evidence="2" id="KW-1185">Reference proteome</keyword>
<dbReference type="EMBL" id="CP054492">
    <property type="protein sequence ID" value="QOY53000.1"/>
    <property type="molecule type" value="Genomic_DNA"/>
</dbReference>
<gene>
    <name evidence="1" type="ORF">HUE88_04770</name>
</gene>
<dbReference type="RefSeq" id="WP_194371632.1">
    <property type="nucleotide sequence ID" value="NZ_CP054492.1"/>
</dbReference>
<dbReference type="AlphaFoldDB" id="A0A7S7LX47"/>
<reference evidence="1 2" key="1">
    <citation type="submission" date="2020-05" db="EMBL/GenBank/DDBJ databases">
        <title>Sulfurimonas marisnigri, sp. nov., and Sulfurimonas baltica, sp. nov., manganese oxide reducing chemolithoautotrophs of the class Epsilonproteobacteria isolated from the pelagic redoxclines of the Black and Baltic Seas and emended description of the genus Sulfurimonas.</title>
        <authorList>
            <person name="Henkel J.V."/>
            <person name="Laudan C."/>
            <person name="Werner J."/>
            <person name="Neu T."/>
            <person name="Plewe S."/>
            <person name="Sproer C."/>
            <person name="Bunk B."/>
            <person name="Schulz-Vogt H.N."/>
        </authorList>
    </citation>
    <scope>NUCLEOTIDE SEQUENCE [LARGE SCALE GENOMIC DNA]</scope>
    <source>
        <strain evidence="1 2">GD2</strain>
    </source>
</reference>
<sequence>MKTKDINSVFGVAPATLFDWNKPEHKKHQLAKLLKSLELEEVLSILEKSNPKPKPMMLLSTVNCSIGDKSKHYTLTSLKKLFYKKEELNIYDKYALKTIKNEAMETEIEDFIHYYKIPIDRVQKLLSA</sequence>
<organism evidence="1 2">
    <name type="scientific">Candidatus Sulfurimonas baltica</name>
    <dbReference type="NCBI Taxonomy" id="2740404"/>
    <lineage>
        <taxon>Bacteria</taxon>
        <taxon>Pseudomonadati</taxon>
        <taxon>Campylobacterota</taxon>
        <taxon>Epsilonproteobacteria</taxon>
        <taxon>Campylobacterales</taxon>
        <taxon>Sulfurimonadaceae</taxon>
        <taxon>Sulfurimonas</taxon>
    </lineage>
</organism>